<dbReference type="EMBL" id="BPLR01021121">
    <property type="protein sequence ID" value="GIX86232.1"/>
    <property type="molecule type" value="Genomic_DNA"/>
</dbReference>
<dbReference type="AlphaFoldDB" id="A0AAV4NSY2"/>
<proteinExistence type="predicted"/>
<dbReference type="Proteomes" id="UP001054945">
    <property type="component" value="Unassembled WGS sequence"/>
</dbReference>
<keyword evidence="2" id="KW-1185">Reference proteome</keyword>
<organism evidence="1 2">
    <name type="scientific">Caerostris extrusa</name>
    <name type="common">Bark spider</name>
    <name type="synonym">Caerostris bankana</name>
    <dbReference type="NCBI Taxonomy" id="172846"/>
    <lineage>
        <taxon>Eukaryota</taxon>
        <taxon>Metazoa</taxon>
        <taxon>Ecdysozoa</taxon>
        <taxon>Arthropoda</taxon>
        <taxon>Chelicerata</taxon>
        <taxon>Arachnida</taxon>
        <taxon>Araneae</taxon>
        <taxon>Araneomorphae</taxon>
        <taxon>Entelegynae</taxon>
        <taxon>Araneoidea</taxon>
        <taxon>Araneidae</taxon>
        <taxon>Caerostris</taxon>
    </lineage>
</organism>
<reference evidence="1 2" key="1">
    <citation type="submission" date="2021-06" db="EMBL/GenBank/DDBJ databases">
        <title>Caerostris extrusa draft genome.</title>
        <authorList>
            <person name="Kono N."/>
            <person name="Arakawa K."/>
        </authorList>
    </citation>
    <scope>NUCLEOTIDE SEQUENCE [LARGE SCALE GENOMIC DNA]</scope>
</reference>
<evidence type="ECO:0000313" key="2">
    <source>
        <dbReference type="Proteomes" id="UP001054945"/>
    </source>
</evidence>
<gene>
    <name evidence="1" type="ORF">CEXT_778781</name>
</gene>
<comment type="caution">
    <text evidence="1">The sequence shown here is derived from an EMBL/GenBank/DDBJ whole genome shotgun (WGS) entry which is preliminary data.</text>
</comment>
<name>A0AAV4NSY2_CAEEX</name>
<protein>
    <submittedName>
        <fullName evidence="1">Uncharacterized protein</fullName>
    </submittedName>
</protein>
<sequence>MYPPVSQGNFRLSCDIDRASGSVKLECLSLDFEKGLSGDSRDIFQSSSETIMVLILPVLAIEEFWSDKTTEEPEREW</sequence>
<evidence type="ECO:0000313" key="1">
    <source>
        <dbReference type="EMBL" id="GIX86232.1"/>
    </source>
</evidence>
<accession>A0AAV4NSY2</accession>